<comment type="caution">
    <text evidence="1">The sequence shown here is derived from an EMBL/GenBank/DDBJ whole genome shotgun (WGS) entry which is preliminary data.</text>
</comment>
<proteinExistence type="predicted"/>
<organism evidence="1 2">
    <name type="scientific">Pseudaminobacter soli</name>
    <name type="common">ex Zhang et al. 2022</name>
    <dbReference type="NCBI Taxonomy" id="2831468"/>
    <lineage>
        <taxon>Bacteria</taxon>
        <taxon>Pseudomonadati</taxon>
        <taxon>Pseudomonadota</taxon>
        <taxon>Alphaproteobacteria</taxon>
        <taxon>Hyphomicrobiales</taxon>
        <taxon>Phyllobacteriaceae</taxon>
        <taxon>Pseudaminobacter</taxon>
    </lineage>
</organism>
<dbReference type="EMBL" id="JAGWCR010000015">
    <property type="protein sequence ID" value="MBS3651645.1"/>
    <property type="molecule type" value="Genomic_DNA"/>
</dbReference>
<dbReference type="RefSeq" id="WP_188257207.1">
    <property type="nucleotide sequence ID" value="NZ_JABVCF010000015.1"/>
</dbReference>
<accession>A0A942E705</accession>
<evidence type="ECO:0000313" key="2">
    <source>
        <dbReference type="Proteomes" id="UP000680348"/>
    </source>
</evidence>
<name>A0A942E705_9HYPH</name>
<keyword evidence="2" id="KW-1185">Reference proteome</keyword>
<gene>
    <name evidence="1" type="ORF">KEU06_23795</name>
</gene>
<protein>
    <submittedName>
        <fullName evidence="1">Uncharacterized protein</fullName>
    </submittedName>
</protein>
<dbReference type="Proteomes" id="UP000680348">
    <property type="component" value="Unassembled WGS sequence"/>
</dbReference>
<reference evidence="1" key="1">
    <citation type="submission" date="2021-04" db="EMBL/GenBank/DDBJ databases">
        <title>Pseudaminobacter soli sp. nov., isolated from paddy soil contaminated by heavy metals.</title>
        <authorList>
            <person name="Zhang K."/>
        </authorList>
    </citation>
    <scope>NUCLEOTIDE SEQUENCE</scope>
    <source>
        <strain evidence="1">19-2017</strain>
    </source>
</reference>
<dbReference type="AlphaFoldDB" id="A0A942E705"/>
<evidence type="ECO:0000313" key="1">
    <source>
        <dbReference type="EMBL" id="MBS3651645.1"/>
    </source>
</evidence>
<sequence length="61" mass="6292">MAVEFREGCASVPAVAAVIRHLALSNYGINRIHGGASGNSRLLGGVDYLMGRGAGDRHRGG</sequence>